<evidence type="ECO:0000256" key="5">
    <source>
        <dbReference type="ARBA" id="ARBA00023136"/>
    </source>
</evidence>
<evidence type="ECO:0000256" key="1">
    <source>
        <dbReference type="ARBA" id="ARBA00004141"/>
    </source>
</evidence>
<gene>
    <name evidence="8" type="ORF">LWI28_022222</name>
</gene>
<keyword evidence="9" id="KW-1185">Reference proteome</keyword>
<feature type="transmembrane region" description="Helical" evidence="6">
    <location>
        <begin position="102"/>
        <end position="122"/>
    </location>
</feature>
<feature type="domain" description="Major facilitator superfamily (MFS) profile" evidence="7">
    <location>
        <begin position="1"/>
        <end position="145"/>
    </location>
</feature>
<dbReference type="InterPro" id="IPR036259">
    <property type="entry name" value="MFS_trans_sf"/>
</dbReference>
<dbReference type="GO" id="GO:0016020">
    <property type="term" value="C:membrane"/>
    <property type="evidence" value="ECO:0007669"/>
    <property type="project" value="UniProtKB-SubCell"/>
</dbReference>
<comment type="subcellular location">
    <subcellularLocation>
        <location evidence="1">Membrane</location>
        <topology evidence="1">Multi-pass membrane protein</topology>
    </subcellularLocation>
</comment>
<evidence type="ECO:0000256" key="6">
    <source>
        <dbReference type="SAM" id="Phobius"/>
    </source>
</evidence>
<dbReference type="EMBL" id="JAJSOW010000107">
    <property type="protein sequence ID" value="KAI9157420.1"/>
    <property type="molecule type" value="Genomic_DNA"/>
</dbReference>
<feature type="transmembrane region" description="Helical" evidence="6">
    <location>
        <begin position="12"/>
        <end position="33"/>
    </location>
</feature>
<evidence type="ECO:0000313" key="8">
    <source>
        <dbReference type="EMBL" id="KAI9157420.1"/>
    </source>
</evidence>
<comment type="caution">
    <text evidence="8">The sequence shown here is derived from an EMBL/GenBank/DDBJ whole genome shotgun (WGS) entry which is preliminary data.</text>
</comment>
<evidence type="ECO:0000256" key="3">
    <source>
        <dbReference type="ARBA" id="ARBA00022692"/>
    </source>
</evidence>
<evidence type="ECO:0000256" key="2">
    <source>
        <dbReference type="ARBA" id="ARBA00005982"/>
    </source>
</evidence>
<evidence type="ECO:0000259" key="7">
    <source>
        <dbReference type="PROSITE" id="PS50850"/>
    </source>
</evidence>
<keyword evidence="3 6" id="KW-0812">Transmembrane</keyword>
<name>A0AAD5IAD8_ACENE</name>
<dbReference type="GO" id="GO:0022857">
    <property type="term" value="F:transmembrane transporter activity"/>
    <property type="evidence" value="ECO:0007669"/>
    <property type="project" value="InterPro"/>
</dbReference>
<dbReference type="InterPro" id="IPR000109">
    <property type="entry name" value="POT_fam"/>
</dbReference>
<accession>A0AAD5IAD8</accession>
<dbReference type="PROSITE" id="PS50850">
    <property type="entry name" value="MFS"/>
    <property type="match status" value="1"/>
</dbReference>
<proteinExistence type="inferred from homology"/>
<dbReference type="Pfam" id="PF00854">
    <property type="entry name" value="PTR2"/>
    <property type="match status" value="1"/>
</dbReference>
<keyword evidence="4 6" id="KW-1133">Transmembrane helix</keyword>
<comment type="similarity">
    <text evidence="2">Belongs to the major facilitator superfamily. Proton-dependent oligopeptide transporter (POT/PTR) (TC 2.A.17) family.</text>
</comment>
<sequence>MPLIVGFLADTYTGRFTMVLFSSLIYLMGLSLLTMSEFISSLKPCEIVGKCIKARKIHEVVFFIALYFISIGTGGIKPCLESFGADQFDDNHPEERKQKMSYFNWWSTALCCGLLLGVTVIVSIQDNLGWGIADLVLAIFLASHL</sequence>
<dbReference type="Gene3D" id="1.20.1250.20">
    <property type="entry name" value="MFS general substrate transporter like domains"/>
    <property type="match status" value="1"/>
</dbReference>
<dbReference type="InterPro" id="IPR020846">
    <property type="entry name" value="MFS_dom"/>
</dbReference>
<reference evidence="8" key="1">
    <citation type="journal article" date="2022" name="Plant J.">
        <title>Strategies of tolerance reflected in two North American maple genomes.</title>
        <authorList>
            <person name="McEvoy S.L."/>
            <person name="Sezen U.U."/>
            <person name="Trouern-Trend A."/>
            <person name="McMahon S.M."/>
            <person name="Schaberg P.G."/>
            <person name="Yang J."/>
            <person name="Wegrzyn J.L."/>
            <person name="Swenson N.G."/>
        </authorList>
    </citation>
    <scope>NUCLEOTIDE SEQUENCE</scope>
    <source>
        <strain evidence="8">91603</strain>
    </source>
</reference>
<dbReference type="SUPFAM" id="SSF103473">
    <property type="entry name" value="MFS general substrate transporter"/>
    <property type="match status" value="1"/>
</dbReference>
<evidence type="ECO:0000313" key="9">
    <source>
        <dbReference type="Proteomes" id="UP001064489"/>
    </source>
</evidence>
<dbReference type="Proteomes" id="UP001064489">
    <property type="component" value="Chromosome 12"/>
</dbReference>
<dbReference type="AlphaFoldDB" id="A0AAD5IAD8"/>
<evidence type="ECO:0000256" key="4">
    <source>
        <dbReference type="ARBA" id="ARBA00022989"/>
    </source>
</evidence>
<organism evidence="8 9">
    <name type="scientific">Acer negundo</name>
    <name type="common">Box elder</name>
    <dbReference type="NCBI Taxonomy" id="4023"/>
    <lineage>
        <taxon>Eukaryota</taxon>
        <taxon>Viridiplantae</taxon>
        <taxon>Streptophyta</taxon>
        <taxon>Embryophyta</taxon>
        <taxon>Tracheophyta</taxon>
        <taxon>Spermatophyta</taxon>
        <taxon>Magnoliopsida</taxon>
        <taxon>eudicotyledons</taxon>
        <taxon>Gunneridae</taxon>
        <taxon>Pentapetalae</taxon>
        <taxon>rosids</taxon>
        <taxon>malvids</taxon>
        <taxon>Sapindales</taxon>
        <taxon>Sapindaceae</taxon>
        <taxon>Hippocastanoideae</taxon>
        <taxon>Acereae</taxon>
        <taxon>Acer</taxon>
    </lineage>
</organism>
<reference evidence="8" key="2">
    <citation type="submission" date="2023-02" db="EMBL/GenBank/DDBJ databases">
        <authorList>
            <person name="Swenson N.G."/>
            <person name="Wegrzyn J.L."/>
            <person name="Mcevoy S.L."/>
        </authorList>
    </citation>
    <scope>NUCLEOTIDE SEQUENCE</scope>
    <source>
        <strain evidence="8">91603</strain>
        <tissue evidence="8">Leaf</tissue>
    </source>
</reference>
<protein>
    <recommendedName>
        <fullName evidence="7">Major facilitator superfamily (MFS) profile domain-containing protein</fullName>
    </recommendedName>
</protein>
<keyword evidence="5 6" id="KW-0472">Membrane</keyword>
<dbReference type="PANTHER" id="PTHR11654">
    <property type="entry name" value="OLIGOPEPTIDE TRANSPORTER-RELATED"/>
    <property type="match status" value="1"/>
</dbReference>